<gene>
    <name evidence="2" type="ORF">F6A08_06050</name>
</gene>
<dbReference type="Proteomes" id="UP000478836">
    <property type="component" value="Unassembled WGS sequence"/>
</dbReference>
<keyword evidence="3" id="KW-1185">Reference proteome</keyword>
<sequence>MSWLTRVWERVREPRHLKAAYAVFYSITITLGLIALIAPPQSISGELGPVLTVTWGVLALIGGVGGLASVFPGWWFAERLSIVVIWCALGMYLLVVVVLQVTSESGARWAQMTIFALAAGLFYVRWYEIREYSFEPRR</sequence>
<feature type="transmembrane region" description="Helical" evidence="1">
    <location>
        <begin position="20"/>
        <end position="38"/>
    </location>
</feature>
<proteinExistence type="predicted"/>
<comment type="caution">
    <text evidence="2">The sequence shown here is derived from an EMBL/GenBank/DDBJ whole genome shotgun (WGS) entry which is preliminary data.</text>
</comment>
<feature type="transmembrane region" description="Helical" evidence="1">
    <location>
        <begin position="50"/>
        <end position="71"/>
    </location>
</feature>
<protein>
    <submittedName>
        <fullName evidence="2">Uncharacterized protein</fullName>
    </submittedName>
</protein>
<keyword evidence="1" id="KW-1133">Transmembrane helix</keyword>
<dbReference type="EMBL" id="WAAO01000001">
    <property type="protein sequence ID" value="KAB1867347.1"/>
    <property type="molecule type" value="Genomic_DNA"/>
</dbReference>
<dbReference type="RefSeq" id="WP_151458905.1">
    <property type="nucleotide sequence ID" value="NZ_CBDRDJ010000002.1"/>
</dbReference>
<name>A0ABQ6VAH8_9MICO</name>
<evidence type="ECO:0000256" key="1">
    <source>
        <dbReference type="SAM" id="Phobius"/>
    </source>
</evidence>
<accession>A0ABQ6VAH8</accession>
<organism evidence="2 3">
    <name type="scientific">Microbacterium algeriense</name>
    <dbReference type="NCBI Taxonomy" id="2615184"/>
    <lineage>
        <taxon>Bacteria</taxon>
        <taxon>Bacillati</taxon>
        <taxon>Actinomycetota</taxon>
        <taxon>Actinomycetes</taxon>
        <taxon>Micrococcales</taxon>
        <taxon>Microbacteriaceae</taxon>
        <taxon>Microbacterium</taxon>
    </lineage>
</organism>
<keyword evidence="1" id="KW-0472">Membrane</keyword>
<feature type="transmembrane region" description="Helical" evidence="1">
    <location>
        <begin position="83"/>
        <end position="103"/>
    </location>
</feature>
<dbReference type="GeneID" id="77476004"/>
<evidence type="ECO:0000313" key="3">
    <source>
        <dbReference type="Proteomes" id="UP000478836"/>
    </source>
</evidence>
<evidence type="ECO:0000313" key="2">
    <source>
        <dbReference type="EMBL" id="KAB1867347.1"/>
    </source>
</evidence>
<keyword evidence="1" id="KW-0812">Transmembrane</keyword>
<feature type="transmembrane region" description="Helical" evidence="1">
    <location>
        <begin position="109"/>
        <end position="127"/>
    </location>
</feature>
<reference evidence="3" key="1">
    <citation type="submission" date="2019-09" db="EMBL/GenBank/DDBJ databases">
        <title>Whole genome sequencing of Microbacterium maritypicum.</title>
        <authorList>
            <person name="Lenchi N."/>
        </authorList>
    </citation>
    <scope>NUCLEOTIDE SEQUENCE [LARGE SCALE GENOMIC DNA]</scope>
    <source>
        <strain evidence="3">G1</strain>
    </source>
</reference>